<reference evidence="4 5" key="1">
    <citation type="journal article" date="2019" name="Front. Microbiol.">
        <title>Genomic Features for Desiccation Tolerance and Sugar Biosynthesis in the Extremophile Gloeocapsopsis sp. UTEX B3054.</title>
        <authorList>
            <person name="Urrejola C."/>
            <person name="Alcorta J."/>
            <person name="Salas L."/>
            <person name="Vasquez M."/>
            <person name="Polz M.F."/>
            <person name="Vicuna R."/>
            <person name="Diez B."/>
        </authorList>
    </citation>
    <scope>NUCLEOTIDE SEQUENCE [LARGE SCALE GENOMIC DNA]</scope>
    <source>
        <strain evidence="4 5">1H9</strain>
    </source>
</reference>
<evidence type="ECO:0000256" key="1">
    <source>
        <dbReference type="ARBA" id="ARBA00022603"/>
    </source>
</evidence>
<dbReference type="InterPro" id="IPR029063">
    <property type="entry name" value="SAM-dependent_MTases_sf"/>
</dbReference>
<comment type="caution">
    <text evidence="4">The sequence shown here is derived from an EMBL/GenBank/DDBJ whole genome shotgun (WGS) entry which is preliminary data.</text>
</comment>
<protein>
    <recommendedName>
        <fullName evidence="3">Methyltransferase domain-containing protein</fullName>
    </recommendedName>
</protein>
<dbReference type="CDD" id="cd02440">
    <property type="entry name" value="AdoMet_MTases"/>
    <property type="match status" value="1"/>
</dbReference>
<dbReference type="EMBL" id="NAPY01000067">
    <property type="protein sequence ID" value="MUL39228.1"/>
    <property type="molecule type" value="Genomic_DNA"/>
</dbReference>
<organism evidence="4 5">
    <name type="scientific">Gloeocapsopsis dulcis AAB1 = 1H9</name>
    <dbReference type="NCBI Taxonomy" id="1433147"/>
    <lineage>
        <taxon>Bacteria</taxon>
        <taxon>Bacillati</taxon>
        <taxon>Cyanobacteriota</taxon>
        <taxon>Cyanophyceae</taxon>
        <taxon>Oscillatoriophycideae</taxon>
        <taxon>Chroococcales</taxon>
        <taxon>Chroococcaceae</taxon>
        <taxon>Gloeocapsopsis</taxon>
        <taxon>Gloeocapsopsis dulcis</taxon>
    </lineage>
</organism>
<proteinExistence type="predicted"/>
<dbReference type="GO" id="GO:0032259">
    <property type="term" value="P:methylation"/>
    <property type="evidence" value="ECO:0007669"/>
    <property type="project" value="UniProtKB-KW"/>
</dbReference>
<keyword evidence="5" id="KW-1185">Reference proteome</keyword>
<dbReference type="GO" id="GO:0008168">
    <property type="term" value="F:methyltransferase activity"/>
    <property type="evidence" value="ECO:0007669"/>
    <property type="project" value="UniProtKB-KW"/>
</dbReference>
<evidence type="ECO:0000313" key="5">
    <source>
        <dbReference type="Proteomes" id="UP000441797"/>
    </source>
</evidence>
<dbReference type="Proteomes" id="UP000441797">
    <property type="component" value="Unassembled WGS sequence"/>
</dbReference>
<evidence type="ECO:0000313" key="4">
    <source>
        <dbReference type="EMBL" id="MUL39228.1"/>
    </source>
</evidence>
<dbReference type="PANTHER" id="PTHR43861:SF1">
    <property type="entry name" value="TRANS-ACONITATE 2-METHYLTRANSFERASE"/>
    <property type="match status" value="1"/>
</dbReference>
<dbReference type="AlphaFoldDB" id="A0A6N8G1E5"/>
<dbReference type="Gene3D" id="3.40.50.150">
    <property type="entry name" value="Vaccinia Virus protein VP39"/>
    <property type="match status" value="1"/>
</dbReference>
<keyword evidence="1" id="KW-0489">Methyltransferase</keyword>
<keyword evidence="2" id="KW-0808">Transferase</keyword>
<evidence type="ECO:0000259" key="3">
    <source>
        <dbReference type="Pfam" id="PF13649"/>
    </source>
</evidence>
<dbReference type="PANTHER" id="PTHR43861">
    <property type="entry name" value="TRANS-ACONITATE 2-METHYLTRANSFERASE-RELATED"/>
    <property type="match status" value="1"/>
</dbReference>
<gene>
    <name evidence="4" type="ORF">BWI75_23745</name>
</gene>
<accession>A0A6N8G1E5</accession>
<feature type="domain" description="Methyltransferase" evidence="3">
    <location>
        <begin position="57"/>
        <end position="147"/>
    </location>
</feature>
<dbReference type="Pfam" id="PF13649">
    <property type="entry name" value="Methyltransf_25"/>
    <property type="match status" value="1"/>
</dbReference>
<dbReference type="SUPFAM" id="SSF53335">
    <property type="entry name" value="S-adenosyl-L-methionine-dependent methyltransferases"/>
    <property type="match status" value="1"/>
</dbReference>
<dbReference type="InterPro" id="IPR041698">
    <property type="entry name" value="Methyltransf_25"/>
</dbReference>
<evidence type="ECO:0000256" key="2">
    <source>
        <dbReference type="ARBA" id="ARBA00022679"/>
    </source>
</evidence>
<name>A0A6N8G1E5_9CHRO</name>
<sequence length="183" mass="20362">MRAAWQGVKITDKMKDIVRQGYDKVSRAYRSDKGKNADEYLSWLDELTPLLPANAPVLELGCGCGIPVAITLSAHFTVTGVDISPVQIERAQSLVPHAQFFCADMSQVDFAPDSFAAVVAFYSIIHVPVEEQPELFRKIRRWLQAGGYFMATVGHASWTGTENDWLVPGATMFWSHLRISRCG</sequence>